<evidence type="ECO:0000256" key="3">
    <source>
        <dbReference type="ARBA" id="ARBA00012759"/>
    </source>
</evidence>
<dbReference type="Pfam" id="PF13446">
    <property type="entry name" value="RPT"/>
    <property type="match status" value="3"/>
</dbReference>
<dbReference type="RefSeq" id="XP_003685698.1">
    <property type="nucleotide sequence ID" value="XM_003685650.1"/>
</dbReference>
<dbReference type="eggNOG" id="KOG1863">
    <property type="taxonomic scope" value="Eukaryota"/>
</dbReference>
<keyword evidence="12" id="KW-0175">Coiled coil</keyword>
<feature type="coiled-coil region" evidence="12">
    <location>
        <begin position="1097"/>
        <end position="1124"/>
    </location>
</feature>
<dbReference type="HOGENOM" id="CLU_003155_1_0_1"/>
<dbReference type="EMBL" id="HE612860">
    <property type="protein sequence ID" value="CCE63264.1"/>
    <property type="molecule type" value="Genomic_DNA"/>
</dbReference>
<dbReference type="InterPro" id="IPR001394">
    <property type="entry name" value="Peptidase_C19_UCH"/>
</dbReference>
<evidence type="ECO:0000259" key="13">
    <source>
        <dbReference type="PROSITE" id="PS50235"/>
    </source>
</evidence>
<keyword evidence="7" id="KW-0788">Thiol protease</keyword>
<protein>
    <recommendedName>
        <fullName evidence="8">Ubiquitin carboxyl-terminal hydrolase 2</fullName>
        <ecNumber evidence="3">3.4.19.12</ecNumber>
    </recommendedName>
    <alternativeName>
        <fullName evidence="10">Deubiquitinating enzyme 2</fullName>
    </alternativeName>
    <alternativeName>
        <fullName evidence="9">Ubiquitin thioesterase 2</fullName>
    </alternativeName>
    <alternativeName>
        <fullName evidence="11">Ubiquitin-specific-processing protease 2</fullName>
    </alternativeName>
</protein>
<comment type="catalytic activity">
    <reaction evidence="1">
        <text>Thiol-dependent hydrolysis of ester, thioester, amide, peptide and isopeptide bonds formed by the C-terminal Gly of ubiquitin (a 76-residue protein attached to proteins as an intracellular targeting signal).</text>
        <dbReference type="EC" id="3.4.19.12"/>
    </reaction>
</comment>
<dbReference type="STRING" id="1071381.G8BTN6"/>
<dbReference type="GO" id="GO:0061578">
    <property type="term" value="F:K63-linked deubiquitinase activity"/>
    <property type="evidence" value="ECO:0007669"/>
    <property type="project" value="EnsemblFungi"/>
</dbReference>
<dbReference type="InterPro" id="IPR028889">
    <property type="entry name" value="USP"/>
</dbReference>
<dbReference type="GO" id="GO:0061136">
    <property type="term" value="P:regulation of proteasomal protein catabolic process"/>
    <property type="evidence" value="ECO:0007669"/>
    <property type="project" value="TreeGrafter"/>
</dbReference>
<evidence type="ECO:0000313" key="14">
    <source>
        <dbReference type="EMBL" id="CCE63264.1"/>
    </source>
</evidence>
<evidence type="ECO:0000256" key="8">
    <source>
        <dbReference type="ARBA" id="ARBA00040966"/>
    </source>
</evidence>
<dbReference type="FunFam" id="3.90.70.10:FF:000176">
    <property type="entry name" value="Ubiquitin-specific protease"/>
    <property type="match status" value="1"/>
</dbReference>
<evidence type="ECO:0000256" key="10">
    <source>
        <dbReference type="ARBA" id="ARBA00042236"/>
    </source>
</evidence>
<dbReference type="MEROPS" id="C19.003"/>
<dbReference type="GO" id="GO:0016579">
    <property type="term" value="P:protein deubiquitination"/>
    <property type="evidence" value="ECO:0007669"/>
    <property type="project" value="EnsemblFungi"/>
</dbReference>
<dbReference type="GO" id="GO:0043162">
    <property type="term" value="P:ubiquitin-dependent protein catabolic process via the multivesicular body sorting pathway"/>
    <property type="evidence" value="ECO:0007669"/>
    <property type="project" value="EnsemblFungi"/>
</dbReference>
<comment type="similarity">
    <text evidence="2">Belongs to the peptidase C19 family.</text>
</comment>
<dbReference type="InterPro" id="IPR044635">
    <property type="entry name" value="UBP14-like"/>
</dbReference>
<dbReference type="CDD" id="cd02666">
    <property type="entry name" value="Peptidase_C19J"/>
    <property type="match status" value="1"/>
</dbReference>
<keyword evidence="6" id="KW-0378">Hydrolase</keyword>
<gene>
    <name evidence="14" type="primary">TPHA0E01710</name>
    <name evidence="14" type="ordered locus">TPHA_0E01710</name>
</gene>
<dbReference type="InterPro" id="IPR018200">
    <property type="entry name" value="USP_CS"/>
</dbReference>
<dbReference type="KEGG" id="tpf:TPHA_0E01710"/>
<evidence type="ECO:0000256" key="12">
    <source>
        <dbReference type="SAM" id="Coils"/>
    </source>
</evidence>
<dbReference type="OMA" id="MDIGDAY"/>
<evidence type="ECO:0000256" key="7">
    <source>
        <dbReference type="ARBA" id="ARBA00022807"/>
    </source>
</evidence>
<keyword evidence="5" id="KW-0833">Ubl conjugation pathway</keyword>
<dbReference type="GO" id="GO:0004843">
    <property type="term" value="F:cysteine-type deubiquitinase activity"/>
    <property type="evidence" value="ECO:0007669"/>
    <property type="project" value="UniProtKB-EC"/>
</dbReference>
<reference evidence="14 15" key="1">
    <citation type="journal article" date="2011" name="Proc. Natl. Acad. Sci. U.S.A.">
        <title>Evolutionary erosion of yeast sex chromosomes by mating-type switching accidents.</title>
        <authorList>
            <person name="Gordon J.L."/>
            <person name="Armisen D."/>
            <person name="Proux-Wera E."/>
            <person name="Oheigeartaigh S.S."/>
            <person name="Byrne K.P."/>
            <person name="Wolfe K.H."/>
        </authorList>
    </citation>
    <scope>NUCLEOTIDE SEQUENCE [LARGE SCALE GENOMIC DNA]</scope>
    <source>
        <strain evidence="15">ATCC 24235 / CBS 4417 / NBRC 1672 / NRRL Y-8282 / UCD 70-5</strain>
    </source>
</reference>
<dbReference type="GO" id="GO:0010992">
    <property type="term" value="P:ubiquitin recycling"/>
    <property type="evidence" value="ECO:0007669"/>
    <property type="project" value="EnsemblFungi"/>
</dbReference>
<evidence type="ECO:0000256" key="2">
    <source>
        <dbReference type="ARBA" id="ARBA00009085"/>
    </source>
</evidence>
<dbReference type="GO" id="GO:0070301">
    <property type="term" value="P:cellular response to hydrogen peroxide"/>
    <property type="evidence" value="ECO:0007669"/>
    <property type="project" value="EnsemblFungi"/>
</dbReference>
<dbReference type="Proteomes" id="UP000005666">
    <property type="component" value="Chromosome 5"/>
</dbReference>
<feature type="domain" description="USP" evidence="13">
    <location>
        <begin position="747"/>
        <end position="1266"/>
    </location>
</feature>
<dbReference type="EC" id="3.4.19.12" evidence="3"/>
<dbReference type="PROSITE" id="PS50235">
    <property type="entry name" value="USP_3"/>
    <property type="match status" value="1"/>
</dbReference>
<evidence type="ECO:0000256" key="1">
    <source>
        <dbReference type="ARBA" id="ARBA00000707"/>
    </source>
</evidence>
<dbReference type="OrthoDB" id="2420415at2759"/>
<organism evidence="14 15">
    <name type="scientific">Tetrapisispora phaffii (strain ATCC 24235 / CBS 4417 / NBRC 1672 / NRRL Y-8282 / UCD 70-5)</name>
    <name type="common">Yeast</name>
    <name type="synonym">Fabospora phaffii</name>
    <dbReference type="NCBI Taxonomy" id="1071381"/>
    <lineage>
        <taxon>Eukaryota</taxon>
        <taxon>Fungi</taxon>
        <taxon>Dikarya</taxon>
        <taxon>Ascomycota</taxon>
        <taxon>Saccharomycotina</taxon>
        <taxon>Saccharomycetes</taxon>
        <taxon>Saccharomycetales</taxon>
        <taxon>Saccharomycetaceae</taxon>
        <taxon>Tetrapisispora</taxon>
    </lineage>
</organism>
<name>G8BTN6_TETPH</name>
<dbReference type="GO" id="GO:0043161">
    <property type="term" value="P:proteasome-mediated ubiquitin-dependent protein catabolic process"/>
    <property type="evidence" value="ECO:0007669"/>
    <property type="project" value="InterPro"/>
</dbReference>
<dbReference type="PROSITE" id="PS00972">
    <property type="entry name" value="USP_1"/>
    <property type="match status" value="1"/>
</dbReference>
<dbReference type="PROSITE" id="PS00973">
    <property type="entry name" value="USP_2"/>
    <property type="match status" value="1"/>
</dbReference>
<dbReference type="PANTHER" id="PTHR43982">
    <property type="entry name" value="UBIQUITIN CARBOXYL-TERMINAL HYDROLASE"/>
    <property type="match status" value="1"/>
</dbReference>
<evidence type="ECO:0000256" key="11">
    <source>
        <dbReference type="ARBA" id="ARBA00042737"/>
    </source>
</evidence>
<dbReference type="InterPro" id="IPR038765">
    <property type="entry name" value="Papain-like_cys_pep_sf"/>
</dbReference>
<evidence type="ECO:0000313" key="15">
    <source>
        <dbReference type="Proteomes" id="UP000005666"/>
    </source>
</evidence>
<keyword evidence="15" id="KW-1185">Reference proteome</keyword>
<sequence>MLEDTLINHIEYELDSESMDVDNDVNSTSNLQIDSNVSRDVGTDVELSDEIQVPVSVIGNEMGLNELDDGSKLLYQNLMNMSPLKTSERILDDILSNIPLMKVINSKENCNTLRYNEQFNNSILKQPMIEYSKLRATVHPDSIGSIVDQIVIQSKFEYKSVTCPNHNKIEVFMGVLIDSTQKANTLDDLSNIIINHVKITVKTRTVLERTRRLMGLSKFHLVKELHPFDQKDLLTFDKNAANLIDHAIYVSEDTNKLILIEIFNPEFDSQEERGLFTPNVINQRYLHSLAEGEEPSTEDIPTGIECINTLFKVFKGPLTRKSSNDPIKRINSDNPILRLHMNPEWLVSKYGFNMVLEKDVETGDEFTEYEPPDLTDYVSNQQTRKIRESVTRKCLELIFFGKMMINLLSKEELEKSSKSLRTFNLLQTSFSTSFFKLLIQERGVGLPIENQSNYNIDYHFINLSVSYHYSERDIIQMFEVISKVDPDNIGHYYDSLQFIANAKGSYQLIAYCSKLDIVGQESLETAIKTFNLDLSVTALSSLEDSVIMSIYQAELKNKSLSQERHVNLRNALQVLASYKKSKKLKFFVDYEPYLNTRTAYNMLEIDESIDDDIIQTAYSIKVNDAPGLKLDCDRALYTIAIARRSISLFNFLLENNLIFQEYYTADTFSYTSALSLLQVNENASDENILEVFQKKWFEEAMVAFDHLLKLKAALTKIAFQRNSKLISNFLETGVIDPSCLPAENWPTGLNNIGNTCYLNSLLQYYFAISPLRDEIINYTKTVDDIENNLQLQGITRRVGGRVTNTIEVERSVQFVYQLRDLFSEMIYSHSRCVTPKKELAYLAFAPSNVEVEFDSEDGKSQRDNISTETVDVGADGKNDNLLVDFDSNIGANGRDEKLLVDLDSNISDKIKEEEVKKINTLKPVTSTRVAKISPDQLENALEMGRQQDVTECIGNVLNQLESASIPLSLDDDEEQNDLLKNCFLVKTKQSIIPLEKSKPPRNKIERFLSLLVNIGDHPKNIYDALDLYFNDELLQMEEYGEVRKTLSITEFPSILQIQIQRVYYDREKFIPFKSIEPLPFGNVLYMDRYAELDNKELIDTKNKARIMKKELANMKKRQKELLSRNELGLSRKESLIETKRLLMSDVLDNNGIDVPMKTSLISQIEANLLEIDRELTTLFNNIRDMELNISNMFKEFQSIKYNLFAVFIHRGEASYGHYWTYIKDFQQNSIWRKYNDETITEVPDSEVFNFIEGNTATPYFLVYVKNENIDDIEPLKRIVSDCA</sequence>
<evidence type="ECO:0000256" key="9">
    <source>
        <dbReference type="ARBA" id="ARBA00041732"/>
    </source>
</evidence>
<keyword evidence="4" id="KW-0645">Protease</keyword>
<dbReference type="InterPro" id="IPR025305">
    <property type="entry name" value="UCH_repeat_domain"/>
</dbReference>
<proteinExistence type="inferred from homology"/>
<dbReference type="Gene3D" id="3.90.70.10">
    <property type="entry name" value="Cysteine proteinases"/>
    <property type="match status" value="1"/>
</dbReference>
<dbReference type="GO" id="GO:0070628">
    <property type="term" value="F:proteasome binding"/>
    <property type="evidence" value="ECO:0007669"/>
    <property type="project" value="TreeGrafter"/>
</dbReference>
<evidence type="ECO:0000256" key="6">
    <source>
        <dbReference type="ARBA" id="ARBA00022801"/>
    </source>
</evidence>
<evidence type="ECO:0000256" key="4">
    <source>
        <dbReference type="ARBA" id="ARBA00022670"/>
    </source>
</evidence>
<evidence type="ECO:0000256" key="5">
    <source>
        <dbReference type="ARBA" id="ARBA00022786"/>
    </source>
</evidence>
<dbReference type="GO" id="GO:0010636">
    <property type="term" value="P:positive regulation of mitochondrial fusion"/>
    <property type="evidence" value="ECO:0007669"/>
    <property type="project" value="EnsemblFungi"/>
</dbReference>
<dbReference type="SUPFAM" id="SSF54001">
    <property type="entry name" value="Cysteine proteinases"/>
    <property type="match status" value="1"/>
</dbReference>
<dbReference type="Pfam" id="PF00443">
    <property type="entry name" value="UCH"/>
    <property type="match status" value="1"/>
</dbReference>
<dbReference type="GeneID" id="11531325"/>
<dbReference type="PANTHER" id="PTHR43982:SF6">
    <property type="entry name" value="UBIQUITIN CARBOXYL-TERMINAL HYDROLASE 2-RELATED"/>
    <property type="match status" value="1"/>
</dbReference>
<accession>G8BTN6</accession>